<accession>A0ABS7YB12</accession>
<name>A0ABS7YB12_9BURK</name>
<evidence type="ECO:0000313" key="1">
    <source>
        <dbReference type="EMBL" id="MCA1856890.1"/>
    </source>
</evidence>
<reference evidence="1 2" key="1">
    <citation type="submission" date="2021-07" db="EMBL/GenBank/DDBJ databases">
        <title>Characterization of Violacein-producing bacteria and related species.</title>
        <authorList>
            <person name="Wilson H.S."/>
            <person name="De Leon M.E."/>
        </authorList>
    </citation>
    <scope>NUCLEOTIDE SEQUENCE [LARGE SCALE GENOMIC DNA]</scope>
    <source>
        <strain evidence="1 2">HSC-2F05</strain>
    </source>
</reference>
<comment type="caution">
    <text evidence="1">The sequence shown here is derived from an EMBL/GenBank/DDBJ whole genome shotgun (WGS) entry which is preliminary data.</text>
</comment>
<protein>
    <submittedName>
        <fullName evidence="1">Uncharacterized protein</fullName>
    </submittedName>
</protein>
<sequence length="78" mass="7843">MSMRDGIYTTVALALSGVALAGLLGTDAYSQAASAEARGLQALSLQIEAQPALDCRACLSGEDDSDRRLAAAGTGAGR</sequence>
<dbReference type="EMBL" id="JAHYBX010000004">
    <property type="protein sequence ID" value="MCA1856890.1"/>
    <property type="molecule type" value="Genomic_DNA"/>
</dbReference>
<organism evidence="1 2">
    <name type="scientific">Massilia hydrophila</name>
    <dbReference type="NCBI Taxonomy" id="3044279"/>
    <lineage>
        <taxon>Bacteria</taxon>
        <taxon>Pseudomonadati</taxon>
        <taxon>Pseudomonadota</taxon>
        <taxon>Betaproteobacteria</taxon>
        <taxon>Burkholderiales</taxon>
        <taxon>Oxalobacteraceae</taxon>
        <taxon>Telluria group</taxon>
        <taxon>Massilia</taxon>
    </lineage>
</organism>
<gene>
    <name evidence="1" type="ORF">LE190_13270</name>
</gene>
<dbReference type="RefSeq" id="WP_225239142.1">
    <property type="nucleotide sequence ID" value="NZ_JAHYBX010000004.1"/>
</dbReference>
<evidence type="ECO:0000313" key="2">
    <source>
        <dbReference type="Proteomes" id="UP001198602"/>
    </source>
</evidence>
<keyword evidence="2" id="KW-1185">Reference proteome</keyword>
<proteinExistence type="predicted"/>
<dbReference type="Proteomes" id="UP001198602">
    <property type="component" value="Unassembled WGS sequence"/>
</dbReference>